<evidence type="ECO:0000313" key="9">
    <source>
        <dbReference type="EMBL" id="VDN50573.1"/>
    </source>
</evidence>
<evidence type="ECO:0000256" key="4">
    <source>
        <dbReference type="ARBA" id="ARBA00022827"/>
    </source>
</evidence>
<dbReference type="Gene3D" id="3.50.50.60">
    <property type="entry name" value="FAD/NAD(P)-binding domain"/>
    <property type="match status" value="1"/>
</dbReference>
<dbReference type="PRINTS" id="PR00411">
    <property type="entry name" value="PNDRDTASEI"/>
</dbReference>
<dbReference type="GO" id="GO:0050660">
    <property type="term" value="F:flavin adenine dinucleotide binding"/>
    <property type="evidence" value="ECO:0007669"/>
    <property type="project" value="InterPro"/>
</dbReference>
<evidence type="ECO:0000256" key="3">
    <source>
        <dbReference type="ARBA" id="ARBA00022630"/>
    </source>
</evidence>
<dbReference type="GO" id="GO:0006749">
    <property type="term" value="P:glutathione metabolic process"/>
    <property type="evidence" value="ECO:0007669"/>
    <property type="project" value="TreeGrafter"/>
</dbReference>
<evidence type="ECO:0000256" key="7">
    <source>
        <dbReference type="ARBA" id="ARBA00023284"/>
    </source>
</evidence>
<dbReference type="SUPFAM" id="SSF51905">
    <property type="entry name" value="FAD/NAD(P)-binding domain"/>
    <property type="match status" value="1"/>
</dbReference>
<name>A0A0N4UCD6_DRAME</name>
<dbReference type="Proteomes" id="UP000274756">
    <property type="component" value="Unassembled WGS sequence"/>
</dbReference>
<dbReference type="GO" id="GO:0004362">
    <property type="term" value="F:glutathione-disulfide reductase (NADPH) activity"/>
    <property type="evidence" value="ECO:0007669"/>
    <property type="project" value="TreeGrafter"/>
</dbReference>
<dbReference type="OrthoDB" id="5956163at2759"/>
<keyword evidence="7" id="KW-0676">Redox-active center</keyword>
<dbReference type="EMBL" id="UYYG01000004">
    <property type="protein sequence ID" value="VDN50573.1"/>
    <property type="molecule type" value="Genomic_DNA"/>
</dbReference>
<dbReference type="InterPro" id="IPR036188">
    <property type="entry name" value="FAD/NAD-bd_sf"/>
</dbReference>
<proteinExistence type="inferred from homology"/>
<dbReference type="PANTHER" id="PTHR42737">
    <property type="entry name" value="GLUTATHIONE REDUCTASE"/>
    <property type="match status" value="1"/>
</dbReference>
<evidence type="ECO:0000313" key="12">
    <source>
        <dbReference type="WBParaSite" id="DME_0000492501-mRNA-1"/>
    </source>
</evidence>
<dbReference type="Proteomes" id="UP000038040">
    <property type="component" value="Unplaced"/>
</dbReference>
<reference evidence="12" key="1">
    <citation type="submission" date="2017-02" db="UniProtKB">
        <authorList>
            <consortium name="WormBaseParasite"/>
        </authorList>
    </citation>
    <scope>IDENTIFICATION</scope>
</reference>
<accession>A0A0N4UCD6</accession>
<evidence type="ECO:0000256" key="2">
    <source>
        <dbReference type="ARBA" id="ARBA00007532"/>
    </source>
</evidence>
<dbReference type="PANTHER" id="PTHR42737:SF2">
    <property type="entry name" value="GLUTATHIONE REDUCTASE"/>
    <property type="match status" value="1"/>
</dbReference>
<comment type="similarity">
    <text evidence="2">Belongs to the class-I pyridine nucleotide-disulfide oxidoreductase family.</text>
</comment>
<evidence type="ECO:0000256" key="1">
    <source>
        <dbReference type="ARBA" id="ARBA00001974"/>
    </source>
</evidence>
<evidence type="ECO:0000313" key="10">
    <source>
        <dbReference type="Proteomes" id="UP000038040"/>
    </source>
</evidence>
<keyword evidence="5" id="KW-0560">Oxidoreductase</keyword>
<gene>
    <name evidence="9" type="ORF">DME_LOCUS546</name>
</gene>
<keyword evidence="4" id="KW-0274">FAD</keyword>
<keyword evidence="3" id="KW-0285">Flavoprotein</keyword>
<dbReference type="Pfam" id="PF07992">
    <property type="entry name" value="Pyr_redox_2"/>
    <property type="match status" value="1"/>
</dbReference>
<dbReference type="STRING" id="318479.A0A0N4UCD6"/>
<dbReference type="InterPro" id="IPR023753">
    <property type="entry name" value="FAD/NAD-binding_dom"/>
</dbReference>
<dbReference type="PROSITE" id="PS00076">
    <property type="entry name" value="PYRIDINE_REDOX_1"/>
    <property type="match status" value="1"/>
</dbReference>
<protein>
    <submittedName>
        <fullName evidence="12">Pyr_redox_2 domain-containing protein</fullName>
    </submittedName>
</protein>
<dbReference type="GO" id="GO:0045454">
    <property type="term" value="P:cell redox homeostasis"/>
    <property type="evidence" value="ECO:0007669"/>
    <property type="project" value="InterPro"/>
</dbReference>
<dbReference type="FunFam" id="3.50.50.60:FF:000235">
    <property type="entry name" value="Glutathione reductase"/>
    <property type="match status" value="1"/>
</dbReference>
<dbReference type="WBParaSite" id="DME_0000492501-mRNA-1">
    <property type="protein sequence ID" value="DME_0000492501-mRNA-1"/>
    <property type="gene ID" value="DME_0000492501"/>
</dbReference>
<dbReference type="GO" id="GO:0005829">
    <property type="term" value="C:cytosol"/>
    <property type="evidence" value="ECO:0007669"/>
    <property type="project" value="TreeGrafter"/>
</dbReference>
<keyword evidence="6" id="KW-1015">Disulfide bond</keyword>
<dbReference type="PRINTS" id="PR00368">
    <property type="entry name" value="FADPNR"/>
</dbReference>
<keyword evidence="11" id="KW-1185">Reference proteome</keyword>
<feature type="domain" description="FAD/NAD(P)-binding" evidence="8">
    <location>
        <begin position="8"/>
        <end position="291"/>
    </location>
</feature>
<dbReference type="AlphaFoldDB" id="A0A0N4UCD6"/>
<organism evidence="10 12">
    <name type="scientific">Dracunculus medinensis</name>
    <name type="common">Guinea worm</name>
    <dbReference type="NCBI Taxonomy" id="318479"/>
    <lineage>
        <taxon>Eukaryota</taxon>
        <taxon>Metazoa</taxon>
        <taxon>Ecdysozoa</taxon>
        <taxon>Nematoda</taxon>
        <taxon>Chromadorea</taxon>
        <taxon>Rhabditida</taxon>
        <taxon>Spirurina</taxon>
        <taxon>Dracunculoidea</taxon>
        <taxon>Dracunculidae</taxon>
        <taxon>Dracunculus</taxon>
    </lineage>
</organism>
<dbReference type="GO" id="GO:0034599">
    <property type="term" value="P:cellular response to oxidative stress"/>
    <property type="evidence" value="ECO:0007669"/>
    <property type="project" value="TreeGrafter"/>
</dbReference>
<dbReference type="GO" id="GO:0005739">
    <property type="term" value="C:mitochondrion"/>
    <property type="evidence" value="ECO:0007669"/>
    <property type="project" value="TreeGrafter"/>
</dbReference>
<evidence type="ECO:0000259" key="8">
    <source>
        <dbReference type="Pfam" id="PF07992"/>
    </source>
</evidence>
<evidence type="ECO:0000256" key="5">
    <source>
        <dbReference type="ARBA" id="ARBA00023002"/>
    </source>
</evidence>
<comment type="cofactor">
    <cofactor evidence="1">
        <name>FAD</name>
        <dbReference type="ChEBI" id="CHEBI:57692"/>
    </cofactor>
</comment>
<evidence type="ECO:0000313" key="11">
    <source>
        <dbReference type="Proteomes" id="UP000274756"/>
    </source>
</evidence>
<reference evidence="9 11" key="2">
    <citation type="submission" date="2018-11" db="EMBL/GenBank/DDBJ databases">
        <authorList>
            <consortium name="Pathogen Informatics"/>
        </authorList>
    </citation>
    <scope>NUCLEOTIDE SEQUENCE [LARGE SCALE GENOMIC DNA]</scope>
</reference>
<evidence type="ECO:0000256" key="6">
    <source>
        <dbReference type="ARBA" id="ARBA00023157"/>
    </source>
</evidence>
<sequence>MNREAVMYDYLVIGGGSGGIASARRAREFNVSVGLIEAARLGGTCVNVGCVPKKIMYYCSLHAELLENSKNYGFDLCSGVDLIRGRAKFTDHGAVDVNGKLYKGKYILIAVGGCPKIPHDIPGAQHGIDSDGFFKLHKFPKRTVVVGGGYIGVELAGILGNLHSETHLLIRFDHVLRSFDETISEALTEAIDRGPVRLHRRTNVVSVEKRSDGRLTIATTQGTIDEVDILIWAVGRTPCTKDLNLNSLGIKMDSSHHIIVDEYQNTSVKSILALGDVCGKYLLTPVAIAAGRRLAHRLFNAEDDNYLRYENVPSVVFSHPTLGTVGLTEGYIFTFLPFYFCLFKNYRIRNEKSEKYFAKKSESLFF</sequence>
<dbReference type="InterPro" id="IPR012999">
    <property type="entry name" value="Pyr_OxRdtase_I_AS"/>
</dbReference>
<dbReference type="InterPro" id="IPR046952">
    <property type="entry name" value="GSHR/TRXR-like"/>
</dbReference>